<feature type="transmembrane region" description="Helical" evidence="7">
    <location>
        <begin position="413"/>
        <end position="433"/>
    </location>
</feature>
<keyword evidence="4 7" id="KW-1133">Transmembrane helix</keyword>
<evidence type="ECO:0000256" key="7">
    <source>
        <dbReference type="SAM" id="Phobius"/>
    </source>
</evidence>
<dbReference type="SUPFAM" id="SSF103473">
    <property type="entry name" value="MFS general substrate transporter"/>
    <property type="match status" value="1"/>
</dbReference>
<feature type="transmembrane region" description="Helical" evidence="7">
    <location>
        <begin position="272"/>
        <end position="291"/>
    </location>
</feature>
<dbReference type="Pfam" id="PF07690">
    <property type="entry name" value="MFS_1"/>
    <property type="match status" value="1"/>
</dbReference>
<feature type="transmembrane region" description="Helical" evidence="7">
    <location>
        <begin position="53"/>
        <end position="73"/>
    </location>
</feature>
<evidence type="ECO:0000313" key="10">
    <source>
        <dbReference type="Proteomes" id="UP000435304"/>
    </source>
</evidence>
<dbReference type="GO" id="GO:0022857">
    <property type="term" value="F:transmembrane transporter activity"/>
    <property type="evidence" value="ECO:0007669"/>
    <property type="project" value="InterPro"/>
</dbReference>
<proteinExistence type="predicted"/>
<sequence length="484" mass="50914">MSDHASAPRLDLRHGSGRTFVHLLLNTLVVAVMNFTIWFAITFWIFIETRSVFATGMIAGIFVLATAGTGVWFGSVVDHHRKLSVLRLSTVVSILFYAVALVLYVTAPAGAFTDPASALLWVFVVVVMLGVIAGNLRTIAMPTLVTLLIPEDRRDRANGLVGTTTGVSFLVTSVISGLLVAAGGMYYALLLALGVLGAALVHLAVVRVEEERVVTTAADDPGGVDLRGTLRVVRSVPGLPALIAFSCFNNFLGGAFMALMDAYGLSLVSVEVWGLLWGGLSTGVILGGLLVARIGLGSNPVRILLLVNLVLWTLTCLFPLRSSILALSLAMFVYMLLMPFAEAAEQTVLQRVVPYHRQGRVFGFAQSVEQAASPLTAFLIGPITEFAVIPWMTDGSGARVLGPVFGTGQDRGIALVFVACGVLGLLATLLALVSPWYRRLSRAHAAAAPEGAGADEVGTSPAPEVEDAGTIAPQGAVTGQLPPA</sequence>
<feature type="transmembrane region" description="Helical" evidence="7">
    <location>
        <begin position="20"/>
        <end position="47"/>
    </location>
</feature>
<feature type="transmembrane region" description="Helical" evidence="7">
    <location>
        <begin position="157"/>
        <end position="179"/>
    </location>
</feature>
<evidence type="ECO:0000313" key="9">
    <source>
        <dbReference type="EMBL" id="MVA76114.1"/>
    </source>
</evidence>
<dbReference type="EMBL" id="WPCU01000005">
    <property type="protein sequence ID" value="MVA76114.1"/>
    <property type="molecule type" value="Genomic_DNA"/>
</dbReference>
<dbReference type="AlphaFoldDB" id="A0A6A9UX66"/>
<dbReference type="Gene3D" id="1.20.1250.20">
    <property type="entry name" value="MFS general substrate transporter like domains"/>
    <property type="match status" value="1"/>
</dbReference>
<organism evidence="9 10">
    <name type="scientific">Auraticoccus cholistanensis</name>
    <dbReference type="NCBI Taxonomy" id="2656650"/>
    <lineage>
        <taxon>Bacteria</taxon>
        <taxon>Bacillati</taxon>
        <taxon>Actinomycetota</taxon>
        <taxon>Actinomycetes</taxon>
        <taxon>Propionibacteriales</taxon>
        <taxon>Propionibacteriaceae</taxon>
        <taxon>Auraticoccus</taxon>
    </lineage>
</organism>
<dbReference type="InterPro" id="IPR020846">
    <property type="entry name" value="MFS_dom"/>
</dbReference>
<dbReference type="Proteomes" id="UP000435304">
    <property type="component" value="Unassembled WGS sequence"/>
</dbReference>
<feature type="transmembrane region" description="Helical" evidence="7">
    <location>
        <begin position="303"/>
        <end position="320"/>
    </location>
</feature>
<feature type="transmembrane region" description="Helical" evidence="7">
    <location>
        <begin position="239"/>
        <end position="260"/>
    </location>
</feature>
<evidence type="ECO:0000256" key="2">
    <source>
        <dbReference type="ARBA" id="ARBA00022475"/>
    </source>
</evidence>
<name>A0A6A9UX66_9ACTN</name>
<dbReference type="PROSITE" id="PS50850">
    <property type="entry name" value="MFS"/>
    <property type="match status" value="1"/>
</dbReference>
<evidence type="ECO:0000256" key="1">
    <source>
        <dbReference type="ARBA" id="ARBA00004651"/>
    </source>
</evidence>
<keyword evidence="3 7" id="KW-0812">Transmembrane</keyword>
<protein>
    <submittedName>
        <fullName evidence="9">MFS transporter</fullName>
    </submittedName>
</protein>
<dbReference type="GO" id="GO:0005886">
    <property type="term" value="C:plasma membrane"/>
    <property type="evidence" value="ECO:0007669"/>
    <property type="project" value="UniProtKB-SubCell"/>
</dbReference>
<gene>
    <name evidence="9" type="ORF">GC722_08775</name>
</gene>
<comment type="subcellular location">
    <subcellularLocation>
        <location evidence="1">Cell membrane</location>
        <topology evidence="1">Multi-pass membrane protein</topology>
    </subcellularLocation>
</comment>
<feature type="transmembrane region" description="Helical" evidence="7">
    <location>
        <begin position="118"/>
        <end position="136"/>
    </location>
</feature>
<feature type="region of interest" description="Disordered" evidence="6">
    <location>
        <begin position="448"/>
        <end position="484"/>
    </location>
</feature>
<dbReference type="InterPro" id="IPR011701">
    <property type="entry name" value="MFS"/>
</dbReference>
<feature type="transmembrane region" description="Helical" evidence="7">
    <location>
        <begin position="185"/>
        <end position="206"/>
    </location>
</feature>
<keyword evidence="5 7" id="KW-0472">Membrane</keyword>
<dbReference type="RefSeq" id="WP_156609549.1">
    <property type="nucleotide sequence ID" value="NZ_WPCU01000005.1"/>
</dbReference>
<evidence type="ECO:0000256" key="6">
    <source>
        <dbReference type="SAM" id="MobiDB-lite"/>
    </source>
</evidence>
<dbReference type="InterPro" id="IPR036259">
    <property type="entry name" value="MFS_trans_sf"/>
</dbReference>
<evidence type="ECO:0000256" key="4">
    <source>
        <dbReference type="ARBA" id="ARBA00022989"/>
    </source>
</evidence>
<feature type="transmembrane region" description="Helical" evidence="7">
    <location>
        <begin position="85"/>
        <end position="106"/>
    </location>
</feature>
<accession>A0A6A9UX66</accession>
<keyword evidence="2" id="KW-1003">Cell membrane</keyword>
<reference evidence="9 10" key="1">
    <citation type="submission" date="2019-12" db="EMBL/GenBank/DDBJ databases">
        <title>Auraticoccus cholistani sp. nov., an actinomycete isolated from soil of Cholistan desert.</title>
        <authorList>
            <person name="Cheema M.T."/>
        </authorList>
    </citation>
    <scope>NUCLEOTIDE SEQUENCE [LARGE SCALE GENOMIC DNA]</scope>
    <source>
        <strain evidence="9 10">F435</strain>
    </source>
</reference>
<comment type="caution">
    <text evidence="9">The sequence shown here is derived from an EMBL/GenBank/DDBJ whole genome shotgun (WGS) entry which is preliminary data.</text>
</comment>
<evidence type="ECO:0000256" key="5">
    <source>
        <dbReference type="ARBA" id="ARBA00023136"/>
    </source>
</evidence>
<evidence type="ECO:0000256" key="3">
    <source>
        <dbReference type="ARBA" id="ARBA00022692"/>
    </source>
</evidence>
<feature type="domain" description="Major facilitator superfamily (MFS) profile" evidence="8">
    <location>
        <begin position="1"/>
        <end position="439"/>
    </location>
</feature>
<evidence type="ECO:0000259" key="8">
    <source>
        <dbReference type="PROSITE" id="PS50850"/>
    </source>
</evidence>
<keyword evidence="10" id="KW-1185">Reference proteome</keyword>
<dbReference type="PANTHER" id="PTHR23513:SF6">
    <property type="entry name" value="MAJOR FACILITATOR SUPERFAMILY ASSOCIATED DOMAIN-CONTAINING PROTEIN"/>
    <property type="match status" value="1"/>
</dbReference>
<dbReference type="PANTHER" id="PTHR23513">
    <property type="entry name" value="INTEGRAL MEMBRANE EFFLUX PROTEIN-RELATED"/>
    <property type="match status" value="1"/>
</dbReference>